<reference evidence="8 9" key="1">
    <citation type="submission" date="2022-05" db="EMBL/GenBank/DDBJ databases">
        <authorList>
            <consortium name="Genoscope - CEA"/>
            <person name="William W."/>
        </authorList>
    </citation>
    <scope>NUCLEOTIDE SEQUENCE [LARGE SCALE GENOMIC DNA]</scope>
</reference>
<feature type="compositionally biased region" description="Polar residues" evidence="5">
    <location>
        <begin position="511"/>
        <end position="545"/>
    </location>
</feature>
<keyword evidence="4" id="KW-1015">Disulfide bond</keyword>
<feature type="region of interest" description="Disordered" evidence="5">
    <location>
        <begin position="508"/>
        <end position="545"/>
    </location>
</feature>
<dbReference type="SUPFAM" id="SSF56496">
    <property type="entry name" value="Fibrinogen C-terminal domain-like"/>
    <property type="match status" value="3"/>
</dbReference>
<evidence type="ECO:0000259" key="7">
    <source>
        <dbReference type="PROSITE" id="PS51406"/>
    </source>
</evidence>
<protein>
    <recommendedName>
        <fullName evidence="10">Fibrinogen C-terminal domain-containing protein</fullName>
    </recommendedName>
</protein>
<gene>
    <name evidence="8" type="ORF">PMEA_00017822</name>
</gene>
<evidence type="ECO:0000256" key="3">
    <source>
        <dbReference type="ARBA" id="ARBA00023119"/>
    </source>
</evidence>
<proteinExistence type="predicted"/>
<dbReference type="GO" id="GO:0070492">
    <property type="term" value="F:oligosaccharide binding"/>
    <property type="evidence" value="ECO:0007669"/>
    <property type="project" value="TreeGrafter"/>
</dbReference>
<dbReference type="EMBL" id="CALNXJ010000030">
    <property type="protein sequence ID" value="CAH3136583.1"/>
    <property type="molecule type" value="Genomic_DNA"/>
</dbReference>
<comment type="subcellular location">
    <subcellularLocation>
        <location evidence="1">Secreted</location>
    </subcellularLocation>
</comment>
<dbReference type="PANTHER" id="PTHR16146:SF46">
    <property type="entry name" value="INTELECTIN-1A-RELATED"/>
    <property type="match status" value="1"/>
</dbReference>
<dbReference type="GO" id="GO:0005581">
    <property type="term" value="C:collagen trimer"/>
    <property type="evidence" value="ECO:0007669"/>
    <property type="project" value="UniProtKB-KW"/>
</dbReference>
<dbReference type="InterPro" id="IPR002181">
    <property type="entry name" value="Fibrinogen_a/b/g_C_dom"/>
</dbReference>
<dbReference type="PROSITE" id="PS51406">
    <property type="entry name" value="FIBRINOGEN_C_2"/>
    <property type="match status" value="3"/>
</dbReference>
<keyword evidence="2" id="KW-0964">Secreted</keyword>
<name>A0AAU9X553_9CNID</name>
<evidence type="ECO:0000313" key="8">
    <source>
        <dbReference type="EMBL" id="CAH3136583.1"/>
    </source>
</evidence>
<dbReference type="PROSITE" id="PS50948">
    <property type="entry name" value="PAN"/>
    <property type="match status" value="1"/>
</dbReference>
<feature type="domain" description="Fibrinogen C-terminal" evidence="7">
    <location>
        <begin position="537"/>
        <end position="590"/>
    </location>
</feature>
<dbReference type="Gene3D" id="3.50.4.10">
    <property type="entry name" value="Hepatocyte Growth Factor"/>
    <property type="match status" value="1"/>
</dbReference>
<dbReference type="PANTHER" id="PTHR16146">
    <property type="entry name" value="INTELECTIN"/>
    <property type="match status" value="1"/>
</dbReference>
<accession>A0AAU9X553</accession>
<sequence>MTIEQNTSPPPVSNHHSAVTSCQTLLKQSPATSTGVYWIDPDGGSQANAFKAYCDMDTNAGGWTLVWSYSFTNYTHFNDDSNAITPRPNWPAKNEGNVPISTISPLNETDYNAMNFSLWKKLGRQFLIKSNINNWLMCQPVTGSLVDWQKGDVNCTITKYVADPGESASAPSKFSPYINYGPMFHSTCFTLIFPWDIFALIWAFLVTPKISAEEDRGMFFRIEENACLVDENALQSENAHSLLTCAQMCRRDASCKRANFLANKGTCSLFGEGQQAKKLERFEKRDGYFYVKKVVSPGISGPRGQSIPLHSGSTQHSAGHSCLTLLSKYPTLMSGVYWIDPDGGSQANAFKAYCDMETDGGGWTLVWSYSFTNYSHFTSKSNAITPRPNWPVRPEVDVPISTTPPSNETDYNAINFSLWKQLGRQVLIKSNVNNWLVCHSGNGSLVDWQEGDVNCKIIKLVIDSSISFSSAPSEFSPNRAYGPLFFLSTPWGSTSYYFDGFTGNHWPTHDPSGSNRPNQKKNVWQRHNQNTSSTPGSNQHSAVTSCQTLLKQSPATSTGVYWIDPDDGSRANAFKAYCDMDTDGGGWTLVWSYSFTNYNHFNDDSNAVTPIPNWLVTNTVNVPVSTTPPLNETDYNAINFSLWKQLGRQVLIKSNINNWLVCQPVTGSLVDWQNGDVNCKITKYVADRSESASAPSKFLPNTNYGPMFYSSGRWNSTFYYFNSYTAKNWPTHDPLGRNKPNQKKNVLDPHGNIFIRAK</sequence>
<dbReference type="GO" id="GO:0005615">
    <property type="term" value="C:extracellular space"/>
    <property type="evidence" value="ECO:0007669"/>
    <property type="project" value="TreeGrafter"/>
</dbReference>
<feature type="domain" description="Apple" evidence="6">
    <location>
        <begin position="212"/>
        <end position="295"/>
    </location>
</feature>
<feature type="domain" description="Fibrinogen C-terminal" evidence="7">
    <location>
        <begin position="13"/>
        <end position="66"/>
    </location>
</feature>
<evidence type="ECO:0000313" key="9">
    <source>
        <dbReference type="Proteomes" id="UP001159428"/>
    </source>
</evidence>
<evidence type="ECO:0008006" key="10">
    <source>
        <dbReference type="Google" id="ProtNLM"/>
    </source>
</evidence>
<dbReference type="Gene3D" id="2.60.120.1000">
    <property type="match status" value="3"/>
</dbReference>
<dbReference type="Pfam" id="PF00024">
    <property type="entry name" value="PAN_1"/>
    <property type="match status" value="1"/>
</dbReference>
<feature type="domain" description="Fibrinogen C-terminal" evidence="7">
    <location>
        <begin position="313"/>
        <end position="366"/>
    </location>
</feature>
<evidence type="ECO:0000256" key="5">
    <source>
        <dbReference type="SAM" id="MobiDB-lite"/>
    </source>
</evidence>
<dbReference type="InterPro" id="IPR000885">
    <property type="entry name" value="Fib_collagen_C"/>
</dbReference>
<dbReference type="Pfam" id="PF01410">
    <property type="entry name" value="COLFI"/>
    <property type="match status" value="3"/>
</dbReference>
<dbReference type="InterPro" id="IPR036056">
    <property type="entry name" value="Fibrinogen-like_C"/>
</dbReference>
<dbReference type="NCBIfam" id="NF040941">
    <property type="entry name" value="GGGWT_bact"/>
    <property type="match status" value="3"/>
</dbReference>
<evidence type="ECO:0000259" key="6">
    <source>
        <dbReference type="PROSITE" id="PS50948"/>
    </source>
</evidence>
<comment type="caution">
    <text evidence="8">The sequence shown here is derived from an EMBL/GenBank/DDBJ whole genome shotgun (WGS) entry which is preliminary data.</text>
</comment>
<dbReference type="InterPro" id="IPR003609">
    <property type="entry name" value="Pan_app"/>
</dbReference>
<organism evidence="8 9">
    <name type="scientific">Pocillopora meandrina</name>
    <dbReference type="NCBI Taxonomy" id="46732"/>
    <lineage>
        <taxon>Eukaryota</taxon>
        <taxon>Metazoa</taxon>
        <taxon>Cnidaria</taxon>
        <taxon>Anthozoa</taxon>
        <taxon>Hexacorallia</taxon>
        <taxon>Scleractinia</taxon>
        <taxon>Astrocoeniina</taxon>
        <taxon>Pocilloporidae</taxon>
        <taxon>Pocillopora</taxon>
    </lineage>
</organism>
<evidence type="ECO:0000256" key="1">
    <source>
        <dbReference type="ARBA" id="ARBA00004613"/>
    </source>
</evidence>
<evidence type="ECO:0000256" key="4">
    <source>
        <dbReference type="ARBA" id="ARBA00023157"/>
    </source>
</evidence>
<evidence type="ECO:0000256" key="2">
    <source>
        <dbReference type="ARBA" id="ARBA00022525"/>
    </source>
</evidence>
<dbReference type="AlphaFoldDB" id="A0AAU9X553"/>
<keyword evidence="9" id="KW-1185">Reference proteome</keyword>
<dbReference type="Proteomes" id="UP001159428">
    <property type="component" value="Unassembled WGS sequence"/>
</dbReference>
<dbReference type="SUPFAM" id="SSF57414">
    <property type="entry name" value="Hairpin loop containing domain-like"/>
    <property type="match status" value="1"/>
</dbReference>
<dbReference type="GO" id="GO:0005201">
    <property type="term" value="F:extracellular matrix structural constituent"/>
    <property type="evidence" value="ECO:0007669"/>
    <property type="project" value="InterPro"/>
</dbReference>
<keyword evidence="3" id="KW-0176">Collagen</keyword>